<evidence type="ECO:0000256" key="1">
    <source>
        <dbReference type="SAM" id="MobiDB-lite"/>
    </source>
</evidence>
<organism evidence="3 4">
    <name type="scientific">Slackia equolifaciens</name>
    <dbReference type="NCBI Taxonomy" id="498718"/>
    <lineage>
        <taxon>Bacteria</taxon>
        <taxon>Bacillati</taxon>
        <taxon>Actinomycetota</taxon>
        <taxon>Coriobacteriia</taxon>
        <taxon>Eggerthellales</taxon>
        <taxon>Eggerthellaceae</taxon>
        <taxon>Slackia</taxon>
    </lineage>
</organism>
<reference evidence="3" key="1">
    <citation type="journal article" date="2021" name="PeerJ">
        <title>Extensive microbial diversity within the chicken gut microbiome revealed by metagenomics and culture.</title>
        <authorList>
            <person name="Gilroy R."/>
            <person name="Ravi A."/>
            <person name="Getino M."/>
            <person name="Pursley I."/>
            <person name="Horton D.L."/>
            <person name="Alikhan N.F."/>
            <person name="Baker D."/>
            <person name="Gharbi K."/>
            <person name="Hall N."/>
            <person name="Watson M."/>
            <person name="Adriaenssens E.M."/>
            <person name="Foster-Nyarko E."/>
            <person name="Jarju S."/>
            <person name="Secka A."/>
            <person name="Antonio M."/>
            <person name="Oren A."/>
            <person name="Chaudhuri R.R."/>
            <person name="La Ragione R."/>
            <person name="Hildebrand F."/>
            <person name="Pallen M.J."/>
        </authorList>
    </citation>
    <scope>NUCLEOTIDE SEQUENCE</scope>
    <source>
        <strain evidence="3">ChiGjej6B6-11269</strain>
    </source>
</reference>
<accession>A0A9D2UX65</accession>
<feature type="compositionally biased region" description="Basic and acidic residues" evidence="1">
    <location>
        <begin position="128"/>
        <end position="141"/>
    </location>
</feature>
<feature type="transmembrane region" description="Helical" evidence="2">
    <location>
        <begin position="154"/>
        <end position="174"/>
    </location>
</feature>
<evidence type="ECO:0000313" key="4">
    <source>
        <dbReference type="Proteomes" id="UP000786989"/>
    </source>
</evidence>
<name>A0A9D2UX65_9ACTN</name>
<reference evidence="3" key="2">
    <citation type="submission" date="2021-09" db="EMBL/GenBank/DDBJ databases">
        <authorList>
            <person name="Gilroy R."/>
        </authorList>
    </citation>
    <scope>NUCLEOTIDE SEQUENCE</scope>
    <source>
        <strain evidence="3">ChiGjej6B6-11269</strain>
    </source>
</reference>
<dbReference type="NCBIfam" id="TIGR01167">
    <property type="entry name" value="LPXTG_anchor"/>
    <property type="match status" value="1"/>
</dbReference>
<dbReference type="AlphaFoldDB" id="A0A9D2UX65"/>
<keyword evidence="2" id="KW-0472">Membrane</keyword>
<proteinExistence type="predicted"/>
<comment type="caution">
    <text evidence="3">The sequence shown here is derived from an EMBL/GenBank/DDBJ whole genome shotgun (WGS) entry which is preliminary data.</text>
</comment>
<sequence>FSYVWLRDGAVVEGATDAKLSTDVPGSYTVIVTANGDGVLASDGAESDAVLCSVEPHEAAKWSTDESGHWKVCSICGADFERAEHSWGSWTVVQEPEVNAEGKRECVCSVCGFVESEAIPALEDEPSEKDPSAADDKKGGSSEETLPATGDRGFAPFAALGAASLLTIAVSAVMRRRLAD</sequence>
<dbReference type="Proteomes" id="UP000786989">
    <property type="component" value="Unassembled WGS sequence"/>
</dbReference>
<evidence type="ECO:0000256" key="2">
    <source>
        <dbReference type="SAM" id="Phobius"/>
    </source>
</evidence>
<feature type="region of interest" description="Disordered" evidence="1">
    <location>
        <begin position="121"/>
        <end position="150"/>
    </location>
</feature>
<feature type="non-terminal residue" evidence="3">
    <location>
        <position position="1"/>
    </location>
</feature>
<protein>
    <submittedName>
        <fullName evidence="3">LPXTG cell wall anchor domain-containing protein</fullName>
    </submittedName>
</protein>
<gene>
    <name evidence="3" type="ORF">K8U77_07605</name>
</gene>
<evidence type="ECO:0000313" key="3">
    <source>
        <dbReference type="EMBL" id="HJF65959.1"/>
    </source>
</evidence>
<keyword evidence="2" id="KW-0812">Transmembrane</keyword>
<keyword evidence="2" id="KW-1133">Transmembrane helix</keyword>
<dbReference type="EMBL" id="DYWI01000144">
    <property type="protein sequence ID" value="HJF65959.1"/>
    <property type="molecule type" value="Genomic_DNA"/>
</dbReference>